<proteinExistence type="inferred from homology"/>
<dbReference type="SUPFAM" id="SSF51316">
    <property type="entry name" value="Mss4-like"/>
    <property type="match status" value="1"/>
</dbReference>
<evidence type="ECO:0000256" key="4">
    <source>
        <dbReference type="ARBA" id="ARBA00023239"/>
    </source>
</evidence>
<feature type="domain" description="CENP-V/GFA" evidence="5">
    <location>
        <begin position="5"/>
        <end position="115"/>
    </location>
</feature>
<dbReference type="PANTHER" id="PTHR33337:SF40">
    <property type="entry name" value="CENP-V_GFA DOMAIN-CONTAINING PROTEIN-RELATED"/>
    <property type="match status" value="1"/>
</dbReference>
<evidence type="ECO:0000256" key="3">
    <source>
        <dbReference type="ARBA" id="ARBA00022833"/>
    </source>
</evidence>
<evidence type="ECO:0000313" key="6">
    <source>
        <dbReference type="EMBL" id="SER12355.1"/>
    </source>
</evidence>
<evidence type="ECO:0000256" key="2">
    <source>
        <dbReference type="ARBA" id="ARBA00022723"/>
    </source>
</evidence>
<evidence type="ECO:0000256" key="1">
    <source>
        <dbReference type="ARBA" id="ARBA00005495"/>
    </source>
</evidence>
<keyword evidence="4" id="KW-0456">Lyase</keyword>
<keyword evidence="7" id="KW-1185">Reference proteome</keyword>
<dbReference type="GO" id="GO:0016846">
    <property type="term" value="F:carbon-sulfur lyase activity"/>
    <property type="evidence" value="ECO:0007669"/>
    <property type="project" value="InterPro"/>
</dbReference>
<protein>
    <submittedName>
        <fullName evidence="6">Uncharacterized conserved protein</fullName>
    </submittedName>
</protein>
<name>A0A1H9LMI9_9GAMM</name>
<dbReference type="Pfam" id="PF04828">
    <property type="entry name" value="GFA"/>
    <property type="match status" value="1"/>
</dbReference>
<accession>A0A1H9LMI9</accession>
<dbReference type="PROSITE" id="PS51891">
    <property type="entry name" value="CENP_V_GFA"/>
    <property type="match status" value="1"/>
</dbReference>
<dbReference type="Gene3D" id="3.90.1590.10">
    <property type="entry name" value="glutathione-dependent formaldehyde- activating enzyme (gfa)"/>
    <property type="match status" value="1"/>
</dbReference>
<gene>
    <name evidence="6" type="ORF">SAMN04488038_11688</name>
</gene>
<dbReference type="RefSeq" id="WP_093289232.1">
    <property type="nucleotide sequence ID" value="NZ_FOFS01000016.1"/>
</dbReference>
<dbReference type="InterPro" id="IPR006913">
    <property type="entry name" value="CENP-V/GFA"/>
</dbReference>
<dbReference type="InterPro" id="IPR011057">
    <property type="entry name" value="Mss4-like_sf"/>
</dbReference>
<keyword evidence="3" id="KW-0862">Zinc</keyword>
<dbReference type="EMBL" id="FOFS01000016">
    <property type="protein sequence ID" value="SER12355.1"/>
    <property type="molecule type" value="Genomic_DNA"/>
</dbReference>
<dbReference type="OrthoDB" id="9786619at2"/>
<evidence type="ECO:0000259" key="5">
    <source>
        <dbReference type="PROSITE" id="PS51891"/>
    </source>
</evidence>
<dbReference type="AlphaFoldDB" id="A0A1H9LMI9"/>
<dbReference type="STRING" id="489703.SAMN04488038_11688"/>
<evidence type="ECO:0000313" key="7">
    <source>
        <dbReference type="Proteomes" id="UP000199233"/>
    </source>
</evidence>
<organism evidence="6 7">
    <name type="scientific">Solimonas aquatica</name>
    <dbReference type="NCBI Taxonomy" id="489703"/>
    <lineage>
        <taxon>Bacteria</taxon>
        <taxon>Pseudomonadati</taxon>
        <taxon>Pseudomonadota</taxon>
        <taxon>Gammaproteobacteria</taxon>
        <taxon>Nevskiales</taxon>
        <taxon>Nevskiaceae</taxon>
        <taxon>Solimonas</taxon>
    </lineage>
</organism>
<dbReference type="GO" id="GO:0046872">
    <property type="term" value="F:metal ion binding"/>
    <property type="evidence" value="ECO:0007669"/>
    <property type="project" value="UniProtKB-KW"/>
</dbReference>
<sequence>MSESHTGGCRCGQIRYRCEAAPLGASLCHCRDCQYASGGPFSAVAFFPGAALSLTGELRHYAVKGTAGLTVQRHFCPNCGTPIMSTLVEMPDLAIMKIGSLDQPSAVPPGNHVWCDSMVSWLKMDDGLPRLPGNPPL</sequence>
<reference evidence="6 7" key="1">
    <citation type="submission" date="2016-10" db="EMBL/GenBank/DDBJ databases">
        <authorList>
            <person name="de Groot N.N."/>
        </authorList>
    </citation>
    <scope>NUCLEOTIDE SEQUENCE [LARGE SCALE GENOMIC DNA]</scope>
    <source>
        <strain evidence="6 7">DSM 25927</strain>
    </source>
</reference>
<comment type="similarity">
    <text evidence="1">Belongs to the Gfa family.</text>
</comment>
<keyword evidence="2" id="KW-0479">Metal-binding</keyword>
<dbReference type="PANTHER" id="PTHR33337">
    <property type="entry name" value="GFA DOMAIN-CONTAINING PROTEIN"/>
    <property type="match status" value="1"/>
</dbReference>
<dbReference type="Proteomes" id="UP000199233">
    <property type="component" value="Unassembled WGS sequence"/>
</dbReference>